<evidence type="ECO:0000256" key="1">
    <source>
        <dbReference type="SAM" id="MobiDB-lite"/>
    </source>
</evidence>
<keyword evidence="2" id="KW-0472">Membrane</keyword>
<evidence type="ECO:0000256" key="2">
    <source>
        <dbReference type="SAM" id="Phobius"/>
    </source>
</evidence>
<keyword evidence="2" id="KW-0812">Transmembrane</keyword>
<protein>
    <recommendedName>
        <fullName evidence="5">WD40 repeat domain-containing protein</fullName>
    </recommendedName>
</protein>
<proteinExistence type="predicted"/>
<sequence>MNDTETRLRDYLHAEANTVPGSAQGPGLELDSTGSSTRRWAPMALAAAGIAAALLLAVPFLRGLSDHQPSVSGLPAAVSTQAPSIPYAVTVQNNPDNPLDTWWAVLHDRGGTVENPGVKGDVRARVDGGWLVDTGYPDPKKSQAAVVSPAGKVRPIGPLGAINSTVSPDGREIAVALSTYGDKTGRVVVVDLKNGKEVSSVTVQTPNLELLGWNTDGIWMNPHSPGARPVTVWQPGSSEVRTAGNLAGELEVARGSGTVVLLSSTGSQKACAKAATLGAKGLVVKREYCFEVATQRAPYATLSPDGATIALSTGVAVDIATGKTTELGLPARSRMADGGVFEDPANLILVDDSQPAQKIFRCGVATGECKQLVIAKRNEIIALVQP</sequence>
<dbReference type="AlphaFoldDB" id="A0A4R0JU26"/>
<dbReference type="SUPFAM" id="SSF50993">
    <property type="entry name" value="Peptidase/esterase 'gauge' domain"/>
    <property type="match status" value="1"/>
</dbReference>
<evidence type="ECO:0000313" key="4">
    <source>
        <dbReference type="Proteomes" id="UP000293342"/>
    </source>
</evidence>
<feature type="region of interest" description="Disordered" evidence="1">
    <location>
        <begin position="15"/>
        <end position="34"/>
    </location>
</feature>
<feature type="transmembrane region" description="Helical" evidence="2">
    <location>
        <begin position="40"/>
        <end position="61"/>
    </location>
</feature>
<keyword evidence="4" id="KW-1185">Reference proteome</keyword>
<reference evidence="3 4" key="1">
    <citation type="submission" date="2019-02" db="EMBL/GenBank/DDBJ databases">
        <title>Kribbella capetownensis sp. nov. and Kribbella speibonae sp. nov., isolated from soil.</title>
        <authorList>
            <person name="Curtis S.M."/>
            <person name="Norton I."/>
            <person name="Everest G.J."/>
            <person name="Meyers P.R."/>
        </authorList>
    </citation>
    <scope>NUCLEOTIDE SEQUENCE [LARGE SCALE GENOMIC DNA]</scope>
    <source>
        <strain evidence="3 4">YM53</strain>
    </source>
</reference>
<organism evidence="3 4">
    <name type="scientific">Kribbella capetownensis</name>
    <dbReference type="NCBI Taxonomy" id="1572659"/>
    <lineage>
        <taxon>Bacteria</taxon>
        <taxon>Bacillati</taxon>
        <taxon>Actinomycetota</taxon>
        <taxon>Actinomycetes</taxon>
        <taxon>Propionibacteriales</taxon>
        <taxon>Kribbellaceae</taxon>
        <taxon>Kribbella</taxon>
    </lineage>
</organism>
<dbReference type="EMBL" id="SJKD01000002">
    <property type="protein sequence ID" value="TCC50933.1"/>
    <property type="molecule type" value="Genomic_DNA"/>
</dbReference>
<accession>A0A4R0JU26</accession>
<name>A0A4R0JU26_9ACTN</name>
<dbReference type="OrthoDB" id="3825276at2"/>
<gene>
    <name evidence="3" type="ORF">E0H75_12325</name>
</gene>
<comment type="caution">
    <text evidence="3">The sequence shown here is derived from an EMBL/GenBank/DDBJ whole genome shotgun (WGS) entry which is preliminary data.</text>
</comment>
<dbReference type="Proteomes" id="UP000293342">
    <property type="component" value="Unassembled WGS sequence"/>
</dbReference>
<dbReference type="RefSeq" id="WP_131513630.1">
    <property type="nucleotide sequence ID" value="NZ_SJKD01000002.1"/>
</dbReference>
<keyword evidence="2" id="KW-1133">Transmembrane helix</keyword>
<evidence type="ECO:0008006" key="5">
    <source>
        <dbReference type="Google" id="ProtNLM"/>
    </source>
</evidence>
<evidence type="ECO:0000313" key="3">
    <source>
        <dbReference type="EMBL" id="TCC50933.1"/>
    </source>
</evidence>